<sequence>MEIDHKLFNESHIILESKAKKVNEKLSKN</sequence>
<reference evidence="1 2" key="1">
    <citation type="submission" date="2013-09" db="EMBL/GenBank/DDBJ databases">
        <title>Complete genome sequence of Spiroplasma mirum suckling mouse cataract agent.</title>
        <authorList>
            <person name="Landry C.A."/>
            <person name="Bastian F.O."/>
            <person name="Thune R.L."/>
        </authorList>
    </citation>
    <scope>NUCLEOTIDE SEQUENCE [LARGE SCALE GENOMIC DNA]</scope>
    <source>
        <strain evidence="1 2">SMCA</strain>
    </source>
</reference>
<evidence type="ECO:0000313" key="1">
    <source>
        <dbReference type="EMBL" id="AHI58657.1"/>
    </source>
</evidence>
<evidence type="ECO:0000313" key="2">
    <source>
        <dbReference type="Proteomes" id="UP000019260"/>
    </source>
</evidence>
<dbReference type="HOGENOM" id="CLU_3410234_0_0_14"/>
<dbReference type="STRING" id="838561.P344_06795"/>
<gene>
    <name evidence="1" type="ORF">P344_06795</name>
</gene>
<keyword evidence="2" id="KW-1185">Reference proteome</keyword>
<protein>
    <submittedName>
        <fullName evidence="1">Uncharacterized protein</fullName>
    </submittedName>
</protein>
<accession>W6AN91</accession>
<dbReference type="Proteomes" id="UP000019260">
    <property type="component" value="Chromosome"/>
</dbReference>
<dbReference type="EMBL" id="CP006720">
    <property type="protein sequence ID" value="AHI58657.1"/>
    <property type="molecule type" value="Genomic_DNA"/>
</dbReference>
<dbReference type="AlphaFoldDB" id="W6AN91"/>
<dbReference type="KEGG" id="smia:P344_06795"/>
<name>W6AN91_9MOLU</name>
<proteinExistence type="predicted"/>
<organism evidence="1 2">
    <name type="scientific">Spiroplasma mirum ATCC 29335</name>
    <dbReference type="NCBI Taxonomy" id="838561"/>
    <lineage>
        <taxon>Bacteria</taxon>
        <taxon>Bacillati</taxon>
        <taxon>Mycoplasmatota</taxon>
        <taxon>Mollicutes</taxon>
        <taxon>Entomoplasmatales</taxon>
        <taxon>Spiroplasmataceae</taxon>
        <taxon>Spiroplasma</taxon>
    </lineage>
</organism>